<organism evidence="10 11">
    <name type="scientific">Ceratosolen solmsi marchali</name>
    <dbReference type="NCBI Taxonomy" id="326594"/>
    <lineage>
        <taxon>Eukaryota</taxon>
        <taxon>Metazoa</taxon>
        <taxon>Ecdysozoa</taxon>
        <taxon>Arthropoda</taxon>
        <taxon>Hexapoda</taxon>
        <taxon>Insecta</taxon>
        <taxon>Pterygota</taxon>
        <taxon>Neoptera</taxon>
        <taxon>Endopterygota</taxon>
        <taxon>Hymenoptera</taxon>
        <taxon>Apocrita</taxon>
        <taxon>Proctotrupomorpha</taxon>
        <taxon>Chalcidoidea</taxon>
        <taxon>Agaonidae</taxon>
        <taxon>Agaoninae</taxon>
        <taxon>Ceratosolen</taxon>
    </lineage>
</organism>
<comment type="function">
    <text evidence="6">Required for the Mettl1-dependent formation of N(7)-methylguanine at position 46 (m7G46) in tRNA. In the Mettl1-wuho methyltransferase complex, it is required to stabilize and induce conformational changes of the catalytic subunit. Required for binding of nanos mRNA and repression of translation by the mei-P26-bgcn-bam-sxl complex. May cooperate with mei-P26 and nanos to derepress the BMP signaling pathway. May cooperate with mei-P26 to suppress expression of a subset of microRNAs. May cooperate with mei-P26 to regulate bam expression levels in germline cells during gametogenesis. Required to promote mitosis to meiosis transition during gametogenesis. May regulate germline cell division in part by regulating ribosome biogenesis.</text>
</comment>
<dbReference type="AlphaFoldDB" id="A0AAJ7DXS5"/>
<accession>A0AAJ7DXS5</accession>
<evidence type="ECO:0000256" key="5">
    <source>
        <dbReference type="ARBA" id="ARBA00023242"/>
    </source>
</evidence>
<dbReference type="GO" id="GO:0106004">
    <property type="term" value="P:tRNA (guanine-N7)-methylation"/>
    <property type="evidence" value="ECO:0007669"/>
    <property type="project" value="UniProtKB-UniRule"/>
</dbReference>
<keyword evidence="5 8" id="KW-0539">Nucleus</keyword>
<dbReference type="GO" id="GO:0005634">
    <property type="term" value="C:nucleus"/>
    <property type="evidence" value="ECO:0007669"/>
    <property type="project" value="UniProtKB-SubCell"/>
</dbReference>
<keyword evidence="4 8" id="KW-0677">Repeat</keyword>
<evidence type="ECO:0000256" key="4">
    <source>
        <dbReference type="ARBA" id="ARBA00022737"/>
    </source>
</evidence>
<comment type="subunit">
    <text evidence="7">Forms a heterodimer with the catalytic subunit Mettl1. Interacts with mei-P26 and weakly interacts with bgcn; required for the function or formation of the mei-P26-bgcn-bam-sxl complex. Interacts with nanos; may be involved in mei-P26-dependent derepression of the BMP signaling pathway. Interacts with Myc; the interaction may be mediated by mei-P26 and may be involved in the regulation of ribosome biogenesis.</text>
</comment>
<keyword evidence="2 8" id="KW-0853">WD repeat</keyword>
<gene>
    <name evidence="11" type="primary">LOC105364144</name>
</gene>
<dbReference type="InterPro" id="IPR001680">
    <property type="entry name" value="WD40_rpt"/>
</dbReference>
<dbReference type="InterPro" id="IPR019775">
    <property type="entry name" value="WD40_repeat_CS"/>
</dbReference>
<dbReference type="HAMAP" id="MF_03056">
    <property type="entry name" value="TRM82"/>
    <property type="match status" value="1"/>
</dbReference>
<comment type="pathway">
    <text evidence="8">tRNA modification; N(7)-methylguanine-tRNA biosynthesis.</text>
</comment>
<proteinExistence type="inferred from homology"/>
<reference evidence="11" key="1">
    <citation type="submission" date="2025-08" db="UniProtKB">
        <authorList>
            <consortium name="RefSeq"/>
        </authorList>
    </citation>
    <scope>IDENTIFICATION</scope>
</reference>
<comment type="similarity">
    <text evidence="8">Belongs to the WD repeat TRM82 family.</text>
</comment>
<evidence type="ECO:0000256" key="1">
    <source>
        <dbReference type="ARBA" id="ARBA00004123"/>
    </source>
</evidence>
<dbReference type="InterPro" id="IPR036322">
    <property type="entry name" value="WD40_repeat_dom_sf"/>
</dbReference>
<evidence type="ECO:0000256" key="2">
    <source>
        <dbReference type="ARBA" id="ARBA00022574"/>
    </source>
</evidence>
<comment type="subcellular location">
    <subcellularLocation>
        <location evidence="1 8">Nucleus</location>
    </subcellularLocation>
</comment>
<feature type="repeat" description="WD" evidence="9">
    <location>
        <begin position="175"/>
        <end position="217"/>
    </location>
</feature>
<dbReference type="RefSeq" id="XP_011500310.1">
    <property type="nucleotide sequence ID" value="XM_011502008.1"/>
</dbReference>
<dbReference type="Gene3D" id="2.130.10.10">
    <property type="entry name" value="YVTN repeat-like/Quinoprotein amine dehydrogenase"/>
    <property type="match status" value="1"/>
</dbReference>
<dbReference type="PROSITE" id="PS00678">
    <property type="entry name" value="WD_REPEATS_1"/>
    <property type="match status" value="1"/>
</dbReference>
<dbReference type="KEGG" id="csol:105364144"/>
<evidence type="ECO:0000256" key="3">
    <source>
        <dbReference type="ARBA" id="ARBA00022694"/>
    </source>
</evidence>
<dbReference type="PANTHER" id="PTHR16288:SF0">
    <property type="entry name" value="TRNA (GUANINE-N(7)-)-METHYLTRANSFERASE NON-CATALYTIC SUBUNIT WDR4"/>
    <property type="match status" value="1"/>
</dbReference>
<dbReference type="CTD" id="31566"/>
<sequence length="385" mass="44574">MSFSIRNSHVVLCNNDSVLIYNLDSQIRNIIALPKLESKNEIRAHNREEIETFHILICVEFSNDGQYFLVCANRKQLCLFKTETLELISNRKMQRAASKVRFLPNNDIVVADKSGDAYLFSTSKPNENGQLLLGHLSMLLDILVTDDQKFIISADRDEKIRVSMFPNSYNILSYCLGHKDFVTNIAVVPHNKSILASSGGDGTLMFWDFKTGKELLTVYFHEKLSQSDLLKVNETLKKHNLEEGVTVSPVKHLKLLQLNEENSIILITFYCSNAMLVYRISAEENNLNVKYLSLVTLEQEPLECQYHKNNLWILMDKKIEIYKFNGETLIIDSNLNMQIQTLNELWSTHYQGLNQTLLPILYKRKFDNLQEYQERKKLRLVKKDA</sequence>
<evidence type="ECO:0000313" key="10">
    <source>
        <dbReference type="Proteomes" id="UP000695007"/>
    </source>
</evidence>
<dbReference type="GeneID" id="105364144"/>
<evidence type="ECO:0000313" key="11">
    <source>
        <dbReference type="RefSeq" id="XP_011500310.1"/>
    </source>
</evidence>
<dbReference type="Proteomes" id="UP000695007">
    <property type="component" value="Unplaced"/>
</dbReference>
<evidence type="ECO:0000256" key="9">
    <source>
        <dbReference type="PROSITE-ProRule" id="PRU00221"/>
    </source>
</evidence>
<dbReference type="Pfam" id="PF00400">
    <property type="entry name" value="WD40"/>
    <property type="match status" value="1"/>
</dbReference>
<dbReference type="InterPro" id="IPR028884">
    <property type="entry name" value="Trm82"/>
</dbReference>
<keyword evidence="10" id="KW-1185">Reference proteome</keyword>
<dbReference type="SUPFAM" id="SSF50978">
    <property type="entry name" value="WD40 repeat-like"/>
    <property type="match status" value="1"/>
</dbReference>
<dbReference type="SMART" id="SM00320">
    <property type="entry name" value="WD40"/>
    <property type="match status" value="4"/>
</dbReference>
<dbReference type="InterPro" id="IPR015943">
    <property type="entry name" value="WD40/YVTN_repeat-like_dom_sf"/>
</dbReference>
<dbReference type="PANTHER" id="PTHR16288">
    <property type="entry name" value="WD40 REPEAT PROTEIN 4"/>
    <property type="match status" value="1"/>
</dbReference>
<dbReference type="PROSITE" id="PS50082">
    <property type="entry name" value="WD_REPEATS_2"/>
    <property type="match status" value="1"/>
</dbReference>
<evidence type="ECO:0000256" key="7">
    <source>
        <dbReference type="ARBA" id="ARBA00093542"/>
    </source>
</evidence>
<dbReference type="GO" id="GO:0005829">
    <property type="term" value="C:cytosol"/>
    <property type="evidence" value="ECO:0007669"/>
    <property type="project" value="TreeGrafter"/>
</dbReference>
<evidence type="ECO:0000256" key="8">
    <source>
        <dbReference type="HAMAP-Rule" id="MF_03056"/>
    </source>
</evidence>
<dbReference type="GO" id="GO:0043527">
    <property type="term" value="C:tRNA methyltransferase complex"/>
    <property type="evidence" value="ECO:0007669"/>
    <property type="project" value="TreeGrafter"/>
</dbReference>
<name>A0AAJ7DXS5_9HYME</name>
<keyword evidence="3 8" id="KW-0819">tRNA processing</keyword>
<dbReference type="PROSITE" id="PS50294">
    <property type="entry name" value="WD_REPEATS_REGION"/>
    <property type="match status" value="1"/>
</dbReference>
<protein>
    <submittedName>
        <fullName evidence="11">tRNA (Guanine-N(7)-)-methyltransferase non-catalytic subunit WDR4</fullName>
    </submittedName>
</protein>
<comment type="function">
    <text evidence="8">Required for the formation of N(7)-methylguanine at position 46 (m7G46) in tRNA. In the complex, it is required to stabilize and induce conformational changes of the catalytic subunit.</text>
</comment>
<evidence type="ECO:0000256" key="6">
    <source>
        <dbReference type="ARBA" id="ARBA00093337"/>
    </source>
</evidence>